<evidence type="ECO:0008006" key="2">
    <source>
        <dbReference type="Google" id="ProtNLM"/>
    </source>
</evidence>
<dbReference type="Pfam" id="PF06739">
    <property type="entry name" value="SBBP"/>
    <property type="match status" value="4"/>
</dbReference>
<name>X1JU67_9ZZZZ</name>
<dbReference type="EMBL" id="BARU01036863">
    <property type="protein sequence ID" value="GAH81814.1"/>
    <property type="molecule type" value="Genomic_DNA"/>
</dbReference>
<proteinExistence type="predicted"/>
<dbReference type="InterPro" id="IPR052918">
    <property type="entry name" value="Motility_Chemotaxis_Reg"/>
</dbReference>
<reference evidence="1" key="1">
    <citation type="journal article" date="2014" name="Front. Microbiol.">
        <title>High frequency of phylogenetically diverse reductive dehalogenase-homologous genes in deep subseafloor sedimentary metagenomes.</title>
        <authorList>
            <person name="Kawai M."/>
            <person name="Futagami T."/>
            <person name="Toyoda A."/>
            <person name="Takaki Y."/>
            <person name="Nishi S."/>
            <person name="Hori S."/>
            <person name="Arai W."/>
            <person name="Tsubouchi T."/>
            <person name="Morono Y."/>
            <person name="Uchiyama I."/>
            <person name="Ito T."/>
            <person name="Fujiyama A."/>
            <person name="Inagaki F."/>
            <person name="Takami H."/>
        </authorList>
    </citation>
    <scope>NUCLEOTIDE SEQUENCE</scope>
    <source>
        <strain evidence="1">Expedition CK06-06</strain>
    </source>
</reference>
<accession>X1JU67</accession>
<dbReference type="InterPro" id="IPR011042">
    <property type="entry name" value="6-blade_b-propeller_TolB-like"/>
</dbReference>
<dbReference type="PANTHER" id="PTHR35580">
    <property type="entry name" value="CELL SURFACE GLYCOPROTEIN (S-LAYER PROTEIN)-LIKE PROTEIN"/>
    <property type="match status" value="1"/>
</dbReference>
<dbReference type="Gene3D" id="2.120.10.30">
    <property type="entry name" value="TolB, C-terminal domain"/>
    <property type="match status" value="1"/>
</dbReference>
<protein>
    <recommendedName>
        <fullName evidence="2">Bulb-type lectin domain-containing protein</fullName>
    </recommendedName>
</protein>
<dbReference type="PANTHER" id="PTHR35580:SF1">
    <property type="entry name" value="PHYTASE-LIKE DOMAIN-CONTAINING PROTEIN"/>
    <property type="match status" value="1"/>
</dbReference>
<evidence type="ECO:0000313" key="1">
    <source>
        <dbReference type="EMBL" id="GAH81814.1"/>
    </source>
</evidence>
<dbReference type="SUPFAM" id="SSF101898">
    <property type="entry name" value="NHL repeat"/>
    <property type="match status" value="1"/>
</dbReference>
<dbReference type="Gene3D" id="2.40.10.500">
    <property type="match status" value="1"/>
</dbReference>
<dbReference type="InterPro" id="IPR010620">
    <property type="entry name" value="SBBP_repeat"/>
</dbReference>
<dbReference type="AlphaFoldDB" id="X1JU67"/>
<gene>
    <name evidence="1" type="ORF">S03H2_57507</name>
</gene>
<feature type="non-terminal residue" evidence="1">
    <location>
        <position position="1"/>
    </location>
</feature>
<sequence>WNRTWGSDYSEECRGVAVDSSDNIYLVGYTELSVGEWDVERDIAVVKFDNSGELLWNSTWGTSSDNEWAHDIAIDSSGNIYISGITSPLNDSRKHIVLIKFNNIGEELWNITYDIGTNIYQAKITVDSSDNVYLVRGGRLMKFDYSGTHLWNRTWVWSGHDYCKGITVDSYDNVYLTGYTRNNFTGYYVFLAKYNSSGDLKWSSIWGGSDLDVGYGVVVDSLDNIYVTGYTKSFQ</sequence>
<comment type="caution">
    <text evidence="1">The sequence shown here is derived from an EMBL/GenBank/DDBJ whole genome shotgun (WGS) entry which is preliminary data.</text>
</comment>
<organism evidence="1">
    <name type="scientific">marine sediment metagenome</name>
    <dbReference type="NCBI Taxonomy" id="412755"/>
    <lineage>
        <taxon>unclassified sequences</taxon>
        <taxon>metagenomes</taxon>
        <taxon>ecological metagenomes</taxon>
    </lineage>
</organism>